<feature type="compositionally biased region" description="Basic and acidic residues" evidence="1">
    <location>
        <begin position="283"/>
        <end position="295"/>
    </location>
</feature>
<evidence type="ECO:0000313" key="2">
    <source>
        <dbReference type="EMBL" id="RCH99849.1"/>
    </source>
</evidence>
<evidence type="ECO:0000313" key="3">
    <source>
        <dbReference type="Proteomes" id="UP000252139"/>
    </source>
</evidence>
<comment type="caution">
    <text evidence="2">The sequence shown here is derived from an EMBL/GenBank/DDBJ whole genome shotgun (WGS) entry which is preliminary data.</text>
</comment>
<organism evidence="2 3">
    <name type="scientific">Rhizopus azygosporus</name>
    <name type="common">Rhizopus microsporus var. azygosporus</name>
    <dbReference type="NCBI Taxonomy" id="86630"/>
    <lineage>
        <taxon>Eukaryota</taxon>
        <taxon>Fungi</taxon>
        <taxon>Fungi incertae sedis</taxon>
        <taxon>Mucoromycota</taxon>
        <taxon>Mucoromycotina</taxon>
        <taxon>Mucoromycetes</taxon>
        <taxon>Mucorales</taxon>
        <taxon>Mucorineae</taxon>
        <taxon>Rhizopodaceae</taxon>
        <taxon>Rhizopus</taxon>
    </lineage>
</organism>
<feature type="compositionally biased region" description="Basic and acidic residues" evidence="1">
    <location>
        <begin position="257"/>
        <end position="275"/>
    </location>
</feature>
<dbReference type="EMBL" id="PJQL01000096">
    <property type="protein sequence ID" value="RCH99849.1"/>
    <property type="molecule type" value="Genomic_DNA"/>
</dbReference>
<keyword evidence="3" id="KW-1185">Reference proteome</keyword>
<gene>
    <name evidence="2" type="ORF">CU097_015641</name>
</gene>
<sequence>TNYNRTSSLSHVFLVNKLDPKNCISSYLEEKESKALSDWSHSLCYNIPRASNDAVLYCKSIADGDEAKDFKIEDDSVLSAMIKDLADQLINNKVKVNQSSEMSFMDKYLIPAIRRVLLNNAAEEVIYSINGKKPDFMLGFSKKRQDVYCFFVEVKRPNMKSNYQEEGDMTKLLKQLKASIDKQLLLGLRDPTSLGLLMEGFKCSLFKMTLVADGVYLPLLIKLFSLVEEVHEMALLPLIVESLMFVKNELAAAKKRLEEKKTRKEKKAAKERMSADESSQSDDNQRGQKVTEEHRKKACIIT</sequence>
<feature type="non-terminal residue" evidence="2">
    <location>
        <position position="1"/>
    </location>
</feature>
<dbReference type="AlphaFoldDB" id="A0A367KCM5"/>
<proteinExistence type="predicted"/>
<name>A0A367KCM5_RHIAZ</name>
<protein>
    <submittedName>
        <fullName evidence="2">Uncharacterized protein</fullName>
    </submittedName>
</protein>
<reference evidence="2 3" key="1">
    <citation type="journal article" date="2018" name="G3 (Bethesda)">
        <title>Phylogenetic and Phylogenomic Definition of Rhizopus Species.</title>
        <authorList>
            <person name="Gryganskyi A.P."/>
            <person name="Golan J."/>
            <person name="Dolatabadi S."/>
            <person name="Mondo S."/>
            <person name="Robb S."/>
            <person name="Idnurm A."/>
            <person name="Muszewska A."/>
            <person name="Steczkiewicz K."/>
            <person name="Masonjones S."/>
            <person name="Liao H.L."/>
            <person name="Gajdeczka M.T."/>
            <person name="Anike F."/>
            <person name="Vuek A."/>
            <person name="Anishchenko I.M."/>
            <person name="Voigt K."/>
            <person name="de Hoog G.S."/>
            <person name="Smith M.E."/>
            <person name="Heitman J."/>
            <person name="Vilgalys R."/>
            <person name="Stajich J.E."/>
        </authorList>
    </citation>
    <scope>NUCLEOTIDE SEQUENCE [LARGE SCALE GENOMIC DNA]</scope>
    <source>
        <strain evidence="2 3">CBS 357.93</strain>
    </source>
</reference>
<accession>A0A367KCM5</accession>
<feature type="region of interest" description="Disordered" evidence="1">
    <location>
        <begin position="257"/>
        <end position="302"/>
    </location>
</feature>
<evidence type="ECO:0000256" key="1">
    <source>
        <dbReference type="SAM" id="MobiDB-lite"/>
    </source>
</evidence>
<dbReference type="Proteomes" id="UP000252139">
    <property type="component" value="Unassembled WGS sequence"/>
</dbReference>
<dbReference type="OrthoDB" id="2281761at2759"/>